<comment type="caution">
    <text evidence="1">The sequence shown here is derived from an EMBL/GenBank/DDBJ whole genome shotgun (WGS) entry which is preliminary data.</text>
</comment>
<protein>
    <recommendedName>
        <fullName evidence="3">XRE family transcriptional regulator</fullName>
    </recommendedName>
</protein>
<keyword evidence="2" id="KW-1185">Reference proteome</keyword>
<evidence type="ECO:0000313" key="1">
    <source>
        <dbReference type="EMBL" id="GIE14215.1"/>
    </source>
</evidence>
<gene>
    <name evidence="1" type="ORF">Afe05nite_60550</name>
</gene>
<evidence type="ECO:0000313" key="2">
    <source>
        <dbReference type="Proteomes" id="UP000598174"/>
    </source>
</evidence>
<evidence type="ECO:0008006" key="3">
    <source>
        <dbReference type="Google" id="ProtNLM"/>
    </source>
</evidence>
<dbReference type="EMBL" id="BOMM01000052">
    <property type="protein sequence ID" value="GIE14215.1"/>
    <property type="molecule type" value="Genomic_DNA"/>
</dbReference>
<reference evidence="1" key="1">
    <citation type="submission" date="2021-01" db="EMBL/GenBank/DDBJ databases">
        <title>Whole genome shotgun sequence of Actinoplanes ferrugineus NBRC 15555.</title>
        <authorList>
            <person name="Komaki H."/>
            <person name="Tamura T."/>
        </authorList>
    </citation>
    <scope>NUCLEOTIDE SEQUENCE</scope>
    <source>
        <strain evidence="1">NBRC 15555</strain>
    </source>
</reference>
<dbReference type="AlphaFoldDB" id="A0A919J496"/>
<dbReference type="Proteomes" id="UP000598174">
    <property type="component" value="Unassembled WGS sequence"/>
</dbReference>
<dbReference type="RefSeq" id="WP_203820627.1">
    <property type="nucleotide sequence ID" value="NZ_BAAABP010000015.1"/>
</dbReference>
<organism evidence="1 2">
    <name type="scientific">Paractinoplanes ferrugineus</name>
    <dbReference type="NCBI Taxonomy" id="113564"/>
    <lineage>
        <taxon>Bacteria</taxon>
        <taxon>Bacillati</taxon>
        <taxon>Actinomycetota</taxon>
        <taxon>Actinomycetes</taxon>
        <taxon>Micromonosporales</taxon>
        <taxon>Micromonosporaceae</taxon>
        <taxon>Paractinoplanes</taxon>
    </lineage>
</organism>
<name>A0A919J496_9ACTN</name>
<sequence length="460" mass="49044">MEKPPYTPNKLFRDARVRLFGTREALAEAANQHLAAAFLITANDIGKIERGVVSHPRAPRRAALRKVLEVATDAEIGLFDTHARDLADAARCDSDGKDADIDRRTLLRGSVMGASLGLGSSSFRQELARPAEHQEGPRSSLPEAVRIAVLAADTPAAERDVAGILEVQKAVTEIHEAYQRAQYNEAAALVPALMSAASSLAAKARHDDRHLVDTTVASAHLAVSKLTLKFGDAELAWIAADRARACVVEANSFAPLQVALVSIGCALLSMPGRGQDAASLVERGLSKVTPPGRRGPREISALGALNLLAAVIAARLDDRPKARAHIRVARELAVDLGGDRNELWTAFGPTNVLIHQIGIAARHEPERAIALGEKLDTTRLHVALASRRSQVHLDLASAFGRQLGGDASAVLHLLEAEQLAPQLLRVHPPARSLIINLLARERRAATPGLRALAIRAGVAA</sequence>
<proteinExistence type="predicted"/>
<accession>A0A919J496</accession>